<dbReference type="OrthoDB" id="5151549at2759"/>
<dbReference type="EMBL" id="JH717839">
    <property type="protein sequence ID" value="EWZ00330.1"/>
    <property type="molecule type" value="Genomic_DNA"/>
</dbReference>
<feature type="compositionally biased region" description="Polar residues" evidence="1">
    <location>
        <begin position="201"/>
        <end position="212"/>
    </location>
</feature>
<name>W9J688_FUSOX</name>
<sequence>MIAPPVPEYADGCDYSVSVLAGPGTLQKTLNSIIQANKDSIMSSVQEQLRGSDHRIKGITADYLGCSFAAVSKQGRNSPWNMDLIFNFSGTVGIRPFWWSPTFDNYVPDLTAQLSFTIDATNSSKDVKQVPQIHVHRIQLSCGKIRGLLKTITISLTTELDIPARNNTRNLALLEDINVKLSDSLSKLGDLAKLEPMEQYNLSNNPQTLPSRSNHHEWMSSPEIQ</sequence>
<dbReference type="HOGENOM" id="CLU_1229983_0_0_1"/>
<dbReference type="AlphaFoldDB" id="W9J688"/>
<organism evidence="2 3">
    <name type="scientific">Fusarium oxysporum NRRL 32931</name>
    <dbReference type="NCBI Taxonomy" id="660029"/>
    <lineage>
        <taxon>Eukaryota</taxon>
        <taxon>Fungi</taxon>
        <taxon>Dikarya</taxon>
        <taxon>Ascomycota</taxon>
        <taxon>Pezizomycotina</taxon>
        <taxon>Sordariomycetes</taxon>
        <taxon>Hypocreomycetidae</taxon>
        <taxon>Hypocreales</taxon>
        <taxon>Nectriaceae</taxon>
        <taxon>Fusarium</taxon>
        <taxon>Fusarium oxysporum species complex</taxon>
    </lineage>
</organism>
<proteinExistence type="predicted"/>
<evidence type="ECO:0000256" key="1">
    <source>
        <dbReference type="SAM" id="MobiDB-lite"/>
    </source>
</evidence>
<reference evidence="2 3" key="1">
    <citation type="submission" date="2011-06" db="EMBL/GenBank/DDBJ databases">
        <title>The Genome Sequence of Fusarium oxysporum FOSC 3-a.</title>
        <authorList>
            <consortium name="The Broad Institute Genome Sequencing Platform"/>
            <person name="Ma L.-J."/>
            <person name="Gale L.R."/>
            <person name="Schwartz D.C."/>
            <person name="Zhou S."/>
            <person name="Corby-Kistler H."/>
            <person name="Young S.K."/>
            <person name="Zeng Q."/>
            <person name="Gargeya S."/>
            <person name="Fitzgerald M."/>
            <person name="Haas B."/>
            <person name="Abouelleil A."/>
            <person name="Alvarado L."/>
            <person name="Arachchi H.M."/>
            <person name="Berlin A."/>
            <person name="Brown A."/>
            <person name="Chapman S.B."/>
            <person name="Chen Z."/>
            <person name="Dunbar C."/>
            <person name="Freedman E."/>
            <person name="Gearin G."/>
            <person name="Gellesch M."/>
            <person name="Goldberg J."/>
            <person name="Griggs A."/>
            <person name="Gujja S."/>
            <person name="Heiman D."/>
            <person name="Howarth C."/>
            <person name="Larson L."/>
            <person name="Lui A."/>
            <person name="MacDonald P.J.P."/>
            <person name="Mehta T."/>
            <person name="Montmayeur A."/>
            <person name="Murphy C."/>
            <person name="Neiman D."/>
            <person name="Pearson M."/>
            <person name="Priest M."/>
            <person name="Roberts A."/>
            <person name="Saif S."/>
            <person name="Shea T."/>
            <person name="Shenoy N."/>
            <person name="Sisk P."/>
            <person name="Stolte C."/>
            <person name="Sykes S."/>
            <person name="Wortman J."/>
            <person name="Nusbaum C."/>
            <person name="Birren B."/>
        </authorList>
    </citation>
    <scope>NUCLEOTIDE SEQUENCE [LARGE SCALE GENOMIC DNA]</scope>
    <source>
        <strain evidence="3">FOSC 3-a</strain>
    </source>
</reference>
<accession>W9J688</accession>
<gene>
    <name evidence="2" type="ORF">FOYG_00212</name>
</gene>
<evidence type="ECO:0000313" key="3">
    <source>
        <dbReference type="Proteomes" id="UP000030753"/>
    </source>
</evidence>
<protein>
    <submittedName>
        <fullName evidence="2">Uncharacterized protein</fullName>
    </submittedName>
</protein>
<dbReference type="Proteomes" id="UP000030753">
    <property type="component" value="Unassembled WGS sequence"/>
</dbReference>
<evidence type="ECO:0000313" key="2">
    <source>
        <dbReference type="EMBL" id="EWZ00330.1"/>
    </source>
</evidence>
<feature type="region of interest" description="Disordered" evidence="1">
    <location>
        <begin position="201"/>
        <end position="225"/>
    </location>
</feature>